<dbReference type="Gene3D" id="2.30.30.40">
    <property type="entry name" value="SH3 Domains"/>
    <property type="match status" value="1"/>
</dbReference>
<dbReference type="PROSITE" id="PS50002">
    <property type="entry name" value="SH3"/>
    <property type="match status" value="1"/>
</dbReference>
<dbReference type="CDD" id="cd00174">
    <property type="entry name" value="SH3"/>
    <property type="match status" value="1"/>
</dbReference>
<feature type="region of interest" description="Disordered" evidence="3">
    <location>
        <begin position="135"/>
        <end position="163"/>
    </location>
</feature>
<feature type="region of interest" description="Disordered" evidence="3">
    <location>
        <begin position="268"/>
        <end position="430"/>
    </location>
</feature>
<evidence type="ECO:0000256" key="1">
    <source>
        <dbReference type="ARBA" id="ARBA00022443"/>
    </source>
</evidence>
<keyword evidence="1 2" id="KW-0728">SH3 domain</keyword>
<keyword evidence="6" id="KW-1185">Reference proteome</keyword>
<dbReference type="STRING" id="196109.A0A136JE09"/>
<name>A0A136JE09_9PEZI</name>
<evidence type="ECO:0000256" key="3">
    <source>
        <dbReference type="SAM" id="MobiDB-lite"/>
    </source>
</evidence>
<feature type="region of interest" description="Disordered" evidence="3">
    <location>
        <begin position="910"/>
        <end position="933"/>
    </location>
</feature>
<organism evidence="5 6">
    <name type="scientific">Microdochium bolleyi</name>
    <dbReference type="NCBI Taxonomy" id="196109"/>
    <lineage>
        <taxon>Eukaryota</taxon>
        <taxon>Fungi</taxon>
        <taxon>Dikarya</taxon>
        <taxon>Ascomycota</taxon>
        <taxon>Pezizomycotina</taxon>
        <taxon>Sordariomycetes</taxon>
        <taxon>Xylariomycetidae</taxon>
        <taxon>Xylariales</taxon>
        <taxon>Microdochiaceae</taxon>
        <taxon>Microdochium</taxon>
    </lineage>
</organism>
<dbReference type="InParanoid" id="A0A136JE09"/>
<feature type="compositionally biased region" description="Low complexity" evidence="3">
    <location>
        <begin position="385"/>
        <end position="395"/>
    </location>
</feature>
<evidence type="ECO:0000313" key="5">
    <source>
        <dbReference type="EMBL" id="KXJ95405.1"/>
    </source>
</evidence>
<feature type="compositionally biased region" description="Basic and acidic residues" evidence="3">
    <location>
        <begin position="291"/>
        <end position="309"/>
    </location>
</feature>
<gene>
    <name evidence="5" type="ORF">Micbo1qcDRAFT_157326</name>
</gene>
<feature type="compositionally biased region" description="Polar residues" evidence="3">
    <location>
        <begin position="361"/>
        <end position="377"/>
    </location>
</feature>
<feature type="compositionally biased region" description="Basic and acidic residues" evidence="3">
    <location>
        <begin position="339"/>
        <end position="359"/>
    </location>
</feature>
<dbReference type="InterPro" id="IPR001452">
    <property type="entry name" value="SH3_domain"/>
</dbReference>
<proteinExistence type="predicted"/>
<dbReference type="SUPFAM" id="SSF50044">
    <property type="entry name" value="SH3-domain"/>
    <property type="match status" value="1"/>
</dbReference>
<dbReference type="AlphaFoldDB" id="A0A136JE09"/>
<feature type="compositionally biased region" description="Pro residues" evidence="3">
    <location>
        <begin position="225"/>
        <end position="239"/>
    </location>
</feature>
<dbReference type="Proteomes" id="UP000070501">
    <property type="component" value="Unassembled WGS sequence"/>
</dbReference>
<evidence type="ECO:0000256" key="2">
    <source>
        <dbReference type="PROSITE-ProRule" id="PRU00192"/>
    </source>
</evidence>
<feature type="compositionally biased region" description="Low complexity" evidence="3">
    <location>
        <begin position="411"/>
        <end position="420"/>
    </location>
</feature>
<reference evidence="6" key="1">
    <citation type="submission" date="2016-02" db="EMBL/GenBank/DDBJ databases">
        <title>Draft genome sequence of Microdochium bolleyi, a fungal endophyte of beachgrass.</title>
        <authorList>
            <consortium name="DOE Joint Genome Institute"/>
            <person name="David A.S."/>
            <person name="May G."/>
            <person name="Haridas S."/>
            <person name="Lim J."/>
            <person name="Wang M."/>
            <person name="Labutti K."/>
            <person name="Lipzen A."/>
            <person name="Barry K."/>
            <person name="Grigoriev I.V."/>
        </authorList>
    </citation>
    <scope>NUCLEOTIDE SEQUENCE [LARGE SCALE GENOMIC DNA]</scope>
    <source>
        <strain evidence="6">J235TASD1</strain>
    </source>
</reference>
<protein>
    <recommendedName>
        <fullName evidence="4">SH3 domain-containing protein</fullName>
    </recommendedName>
</protein>
<accession>A0A136JE09</accession>
<dbReference type="OrthoDB" id="5243589at2759"/>
<feature type="region of interest" description="Disordered" evidence="3">
    <location>
        <begin position="200"/>
        <end position="254"/>
    </location>
</feature>
<evidence type="ECO:0000313" key="6">
    <source>
        <dbReference type="Proteomes" id="UP000070501"/>
    </source>
</evidence>
<feature type="domain" description="SH3" evidence="4">
    <location>
        <begin position="817"/>
        <end position="880"/>
    </location>
</feature>
<dbReference type="EMBL" id="KQ964246">
    <property type="protein sequence ID" value="KXJ95405.1"/>
    <property type="molecule type" value="Genomic_DNA"/>
</dbReference>
<evidence type="ECO:0000259" key="4">
    <source>
        <dbReference type="PROSITE" id="PS50002"/>
    </source>
</evidence>
<dbReference type="InterPro" id="IPR036028">
    <property type="entry name" value="SH3-like_dom_sf"/>
</dbReference>
<sequence>MAEEVERLITAPFREIVEKGGIAVENSKDAADDVGRAMARAAQGLIKEGDRALKKMEPLCESHLADYGANFVIAIKESDDISQFRYELENLLWDFDDYIETDSFEAGKFEELQAASRNAAPRILHILKKMRLSVPEPPSRPVSDIASRSGGTGSIAASENPPIGMIIGSPSPMTLESPVQAEAQAEIHFGAVAGPDEGLHGYTATRARGTSGAPSTMASHFSAPPTEPPAGPPPRPPSTNPWELGRPPIAKPDGQIHVESMAPRRAPMSESPILHPVGSRGNLLDSFSTTRLDDAPSDHPAEGDEDQRLRAASQSIVAPSDASRSPDMLSQRWTNSTQDSHDPGSPLRHDSYQSHDLRVSRTMSAGTEHSYMQTQPSGWRMSFAPSEGGPSVGSPTPGPNRASFGAPGSHTSTLSPTSPLQRGSSSEEQYEYRLRQHSTDSVNSSVLDVLDFPSSPTRTLHVGPRSSSLPSSGIQGYPPAAIPRASLPVEPVLYEDSYAGSPRGSYTRPATHASTSTISHAAGLEVARYASSVEEKIPVETDEYTSGLNRTTPLRQFDCSIGPHSSFYRLKGFCKGADEMMKGTAKFKKTKRPVGGFAMSIVGKCPECPFGLDWKTVEIDSKGDELGNYVASGVGYRIRALQKCHIASRSIDESFFACPFCIQLGKTMEESDSTVFMSQKDFFIHLSRHPRPLPLVSGLTVIEDEEIPPEAKDDFDLHFQRPTVQSVMTGIIPEIARLPTAIAIETKKSVFGQSRNPPDRAPVLQFAIGARIVGIEFPDKYNGRWGIGWHDGTRGAFEAEAVHLDTPAKHEVRMRGDSSLQAVAKWKWNQKSDERWLKFDKGEVIKNISWVYDDHWCWSGQNSKGSAGIFPASHIDRLSLKSLQPGDGASSGSDKKKSHLFGLSRTSDLSFQPFRSKSDSRPGLVKFSSSGHG</sequence>